<feature type="region of interest" description="Disordered" evidence="5">
    <location>
        <begin position="251"/>
        <end position="275"/>
    </location>
</feature>
<dbReference type="SUPFAM" id="SSF144083">
    <property type="entry name" value="Magnesium transport protein CorA, transmembrane region"/>
    <property type="match status" value="1"/>
</dbReference>
<dbReference type="InterPro" id="IPR045863">
    <property type="entry name" value="CorA_TM1_TM2"/>
</dbReference>
<protein>
    <submittedName>
        <fullName evidence="7">Uncharacterized protein</fullName>
    </submittedName>
</protein>
<evidence type="ECO:0000256" key="4">
    <source>
        <dbReference type="ARBA" id="ARBA00023136"/>
    </source>
</evidence>
<comment type="subcellular location">
    <subcellularLocation>
        <location evidence="1">Membrane</location>
        <topology evidence="1">Multi-pass membrane protein</topology>
    </subcellularLocation>
</comment>
<evidence type="ECO:0000256" key="3">
    <source>
        <dbReference type="ARBA" id="ARBA00022989"/>
    </source>
</evidence>
<gene>
    <name evidence="7" type="ORF">B0T18DRAFT_408518</name>
</gene>
<dbReference type="AlphaFoldDB" id="A0AA40F366"/>
<accession>A0AA40F366</accession>
<keyword evidence="4 6" id="KW-0472">Membrane</keyword>
<evidence type="ECO:0000256" key="1">
    <source>
        <dbReference type="ARBA" id="ARBA00004141"/>
    </source>
</evidence>
<evidence type="ECO:0000256" key="5">
    <source>
        <dbReference type="SAM" id="MobiDB-lite"/>
    </source>
</evidence>
<dbReference type="GO" id="GO:0046873">
    <property type="term" value="F:metal ion transmembrane transporter activity"/>
    <property type="evidence" value="ECO:0007669"/>
    <property type="project" value="InterPro"/>
</dbReference>
<evidence type="ECO:0000313" key="8">
    <source>
        <dbReference type="Proteomes" id="UP001172155"/>
    </source>
</evidence>
<evidence type="ECO:0000256" key="2">
    <source>
        <dbReference type="ARBA" id="ARBA00022692"/>
    </source>
</evidence>
<evidence type="ECO:0000256" key="6">
    <source>
        <dbReference type="SAM" id="Phobius"/>
    </source>
</evidence>
<keyword evidence="3 6" id="KW-1133">Transmembrane helix</keyword>
<dbReference type="InterPro" id="IPR002523">
    <property type="entry name" value="MgTranspt_CorA/ZnTranspt_ZntB"/>
</dbReference>
<dbReference type="GO" id="GO:0016020">
    <property type="term" value="C:membrane"/>
    <property type="evidence" value="ECO:0007669"/>
    <property type="project" value="UniProtKB-SubCell"/>
</dbReference>
<keyword evidence="2 6" id="KW-0812">Transmembrane</keyword>
<dbReference type="Pfam" id="PF01544">
    <property type="entry name" value="CorA"/>
    <property type="match status" value="1"/>
</dbReference>
<keyword evidence="8" id="KW-1185">Reference proteome</keyword>
<feature type="compositionally biased region" description="Basic and acidic residues" evidence="5">
    <location>
        <begin position="256"/>
        <end position="265"/>
    </location>
</feature>
<feature type="transmembrane region" description="Helical" evidence="6">
    <location>
        <begin position="465"/>
        <end position="487"/>
    </location>
</feature>
<sequence>MRSTAVPTSASHVLQNLSGVGIFSDGGPTMLAFPVHEYLGASEVVGKVVSLRQGTATNHGPSPKSIIQNREPGHIVLVQGAMGASHLRNLIEQCGGNGEDREYRELLQFHFRSSGVFATGKLPSRRVPFATIRFITLGSFVQHGKRAPVPISDSVRSTIAAQLREHHAECLAGERNGYECFRAINTHGRSFFTVEQQATFFTLDCGRDRPWSGVLLSDIGERDSTPPWTTKRQNFEQAQFLTVGSSDLNAVRRPHGRDATNRDGGEAGSRLLTHPDPFTSRLRDDEIMSDASRGLCARYPFAFVADLFDTSALCWDQALNFLSDALQHLPDDHGERVKILGEAKGLIDRATRYFGETVQFIDARGRSHWPRPGGEDQARVDAIAQRLRNDFAALADEAARLSTVCQETADSTVTEVNILAAQQALDENRRMYLFTYLAFIFIPLSLVSSIFGMNVDVLGDPGAPIWIPIVVGVGVLIPSTFVAIYLGSPRVRGWCRRPVLWGKDREMGLN</sequence>
<organism evidence="7 8">
    <name type="scientific">Schizothecium vesticola</name>
    <dbReference type="NCBI Taxonomy" id="314040"/>
    <lineage>
        <taxon>Eukaryota</taxon>
        <taxon>Fungi</taxon>
        <taxon>Dikarya</taxon>
        <taxon>Ascomycota</taxon>
        <taxon>Pezizomycotina</taxon>
        <taxon>Sordariomycetes</taxon>
        <taxon>Sordariomycetidae</taxon>
        <taxon>Sordariales</taxon>
        <taxon>Schizotheciaceae</taxon>
        <taxon>Schizothecium</taxon>
    </lineage>
</organism>
<dbReference type="Proteomes" id="UP001172155">
    <property type="component" value="Unassembled WGS sequence"/>
</dbReference>
<feature type="transmembrane region" description="Helical" evidence="6">
    <location>
        <begin position="433"/>
        <end position="453"/>
    </location>
</feature>
<evidence type="ECO:0000313" key="7">
    <source>
        <dbReference type="EMBL" id="KAK0750251.1"/>
    </source>
</evidence>
<name>A0AA40F366_9PEZI</name>
<proteinExistence type="predicted"/>
<comment type="caution">
    <text evidence="7">The sequence shown here is derived from an EMBL/GenBank/DDBJ whole genome shotgun (WGS) entry which is preliminary data.</text>
</comment>
<dbReference type="Gene3D" id="1.20.58.340">
    <property type="entry name" value="Magnesium transport protein CorA, transmembrane region"/>
    <property type="match status" value="1"/>
</dbReference>
<dbReference type="EMBL" id="JAUKUD010000003">
    <property type="protein sequence ID" value="KAK0750251.1"/>
    <property type="molecule type" value="Genomic_DNA"/>
</dbReference>
<reference evidence="7" key="1">
    <citation type="submission" date="2023-06" db="EMBL/GenBank/DDBJ databases">
        <title>Genome-scale phylogeny and comparative genomics of the fungal order Sordariales.</title>
        <authorList>
            <consortium name="Lawrence Berkeley National Laboratory"/>
            <person name="Hensen N."/>
            <person name="Bonometti L."/>
            <person name="Westerberg I."/>
            <person name="Brannstrom I.O."/>
            <person name="Guillou S."/>
            <person name="Cros-Aarteil S."/>
            <person name="Calhoun S."/>
            <person name="Haridas S."/>
            <person name="Kuo A."/>
            <person name="Mondo S."/>
            <person name="Pangilinan J."/>
            <person name="Riley R."/>
            <person name="LaButti K."/>
            <person name="Andreopoulos B."/>
            <person name="Lipzen A."/>
            <person name="Chen C."/>
            <person name="Yanf M."/>
            <person name="Daum C."/>
            <person name="Ng V."/>
            <person name="Clum A."/>
            <person name="Steindorff A."/>
            <person name="Ohm R."/>
            <person name="Martin F."/>
            <person name="Silar P."/>
            <person name="Natvig D."/>
            <person name="Lalanne C."/>
            <person name="Gautier V."/>
            <person name="Ament-velasquez S.L."/>
            <person name="Kruys A."/>
            <person name="Hutchinson M.I."/>
            <person name="Powell A.J."/>
            <person name="Barry K."/>
            <person name="Miller A.N."/>
            <person name="Grigoriev I.V."/>
            <person name="Debuchy R."/>
            <person name="Gladieux P."/>
            <person name="Thoren M.H."/>
            <person name="Johannesson H."/>
        </authorList>
    </citation>
    <scope>NUCLEOTIDE SEQUENCE</scope>
    <source>
        <strain evidence="7">SMH3187-1</strain>
    </source>
</reference>